<keyword evidence="5 8" id="KW-0010">Activator</keyword>
<dbReference type="InterPro" id="IPR009401">
    <property type="entry name" value="Med13_C"/>
</dbReference>
<keyword evidence="3 8" id="KW-0678">Repressor</keyword>
<evidence type="ECO:0000313" key="12">
    <source>
        <dbReference type="Proteomes" id="UP000266188"/>
    </source>
</evidence>
<feature type="region of interest" description="Disordered" evidence="9">
    <location>
        <begin position="1"/>
        <end position="41"/>
    </location>
</feature>
<evidence type="ECO:0000256" key="4">
    <source>
        <dbReference type="ARBA" id="ARBA00023015"/>
    </source>
</evidence>
<sequence length="161" mass="17589">PSTTPAATPNPSIPSPDQPANSPTPAFGLNAPTPSDHLLPSETESESVLIDIYDESWVVILSHKLNTSTNLTEYRPALASGYLLRRKGPTDGDGMFSMTANLVYTHLPPLAHDSVLKEVLKMYRDQATLFRVRGISNVQNNILPWHVAAAVRAQELLSYVL</sequence>
<protein>
    <recommendedName>
        <fullName evidence="8">Mediator of RNA polymerase II transcription subunit 13</fullName>
    </recommendedName>
    <alternativeName>
        <fullName evidence="8">Mediator complex subunit 13</fullName>
    </alternativeName>
</protein>
<name>A0A3A2ZJL9_9EURO</name>
<evidence type="ECO:0000256" key="8">
    <source>
        <dbReference type="RuleBase" id="RU364134"/>
    </source>
</evidence>
<comment type="caution">
    <text evidence="11">The sequence shown here is derived from an EMBL/GenBank/DDBJ whole genome shotgun (WGS) entry which is preliminary data.</text>
</comment>
<evidence type="ECO:0000256" key="7">
    <source>
        <dbReference type="ARBA" id="ARBA00023242"/>
    </source>
</evidence>
<reference evidence="12" key="1">
    <citation type="submission" date="2017-02" db="EMBL/GenBank/DDBJ databases">
        <authorList>
            <person name="Tafer H."/>
            <person name="Lopandic K."/>
        </authorList>
    </citation>
    <scope>NUCLEOTIDE SEQUENCE [LARGE SCALE GENOMIC DNA]</scope>
    <source>
        <strain evidence="12">CBS 366.77</strain>
    </source>
</reference>
<evidence type="ECO:0000256" key="9">
    <source>
        <dbReference type="SAM" id="MobiDB-lite"/>
    </source>
</evidence>
<keyword evidence="4 8" id="KW-0805">Transcription regulation</keyword>
<feature type="non-terminal residue" evidence="11">
    <location>
        <position position="1"/>
    </location>
</feature>
<dbReference type="Proteomes" id="UP000266188">
    <property type="component" value="Unassembled WGS sequence"/>
</dbReference>
<dbReference type="GO" id="GO:0003712">
    <property type="term" value="F:transcription coregulator activity"/>
    <property type="evidence" value="ECO:0007669"/>
    <property type="project" value="InterPro"/>
</dbReference>
<comment type="function">
    <text evidence="8">Component of the SRB8-11 complex. The SRB8-11 complex is a regulatory module of the Mediator complex which is itself involved in regulation of basal and activated RNA polymerase II-dependent transcription. The SRB8-11 complex may be involved in the transcriptional repression of a subset of genes regulated by Mediator. It may inhibit the association of the Mediator complex with RNA polymerase II to form the holoenzyme complex.</text>
</comment>
<dbReference type="GO" id="GO:0006357">
    <property type="term" value="P:regulation of transcription by RNA polymerase II"/>
    <property type="evidence" value="ECO:0007669"/>
    <property type="project" value="InterPro"/>
</dbReference>
<evidence type="ECO:0000256" key="3">
    <source>
        <dbReference type="ARBA" id="ARBA00022491"/>
    </source>
</evidence>
<organism evidence="11 12">
    <name type="scientific">Aspergillus sclerotialis</name>
    <dbReference type="NCBI Taxonomy" id="2070753"/>
    <lineage>
        <taxon>Eukaryota</taxon>
        <taxon>Fungi</taxon>
        <taxon>Dikarya</taxon>
        <taxon>Ascomycota</taxon>
        <taxon>Pezizomycotina</taxon>
        <taxon>Eurotiomycetes</taxon>
        <taxon>Eurotiomycetidae</taxon>
        <taxon>Eurotiales</taxon>
        <taxon>Aspergillaceae</taxon>
        <taxon>Aspergillus</taxon>
        <taxon>Aspergillus subgen. Polypaecilum</taxon>
    </lineage>
</organism>
<keyword evidence="7 8" id="KW-0539">Nucleus</keyword>
<evidence type="ECO:0000313" key="11">
    <source>
        <dbReference type="EMBL" id="RJE17371.1"/>
    </source>
</evidence>
<comment type="similarity">
    <text evidence="2 8">Belongs to the Mediator complex subunit 13 family.</text>
</comment>
<keyword evidence="6 8" id="KW-0804">Transcription</keyword>
<evidence type="ECO:0000256" key="2">
    <source>
        <dbReference type="ARBA" id="ARBA00009354"/>
    </source>
</evidence>
<dbReference type="Pfam" id="PF06333">
    <property type="entry name" value="Med13_C"/>
    <property type="match status" value="1"/>
</dbReference>
<comment type="subcellular location">
    <subcellularLocation>
        <location evidence="1 8">Nucleus</location>
    </subcellularLocation>
</comment>
<evidence type="ECO:0000259" key="10">
    <source>
        <dbReference type="Pfam" id="PF06333"/>
    </source>
</evidence>
<gene>
    <name evidence="11" type="ORF">PHISCL_10292</name>
</gene>
<accession>A0A3A2ZJL9</accession>
<dbReference type="EMBL" id="MVGC01001069">
    <property type="protein sequence ID" value="RJE17371.1"/>
    <property type="molecule type" value="Genomic_DNA"/>
</dbReference>
<dbReference type="STRING" id="2070753.A0A3A2ZJL9"/>
<dbReference type="OrthoDB" id="103819at2759"/>
<proteinExistence type="inferred from homology"/>
<keyword evidence="12" id="KW-1185">Reference proteome</keyword>
<feature type="domain" description="Mediator complex subunit Med13 C-terminal" evidence="10">
    <location>
        <begin position="2"/>
        <end position="150"/>
    </location>
</feature>
<evidence type="ECO:0000256" key="1">
    <source>
        <dbReference type="ARBA" id="ARBA00004123"/>
    </source>
</evidence>
<dbReference type="AlphaFoldDB" id="A0A3A2ZJL9"/>
<feature type="compositionally biased region" description="Low complexity" evidence="9">
    <location>
        <begin position="1"/>
        <end position="10"/>
    </location>
</feature>
<dbReference type="GO" id="GO:0016592">
    <property type="term" value="C:mediator complex"/>
    <property type="evidence" value="ECO:0007669"/>
    <property type="project" value="InterPro"/>
</dbReference>
<evidence type="ECO:0000256" key="5">
    <source>
        <dbReference type="ARBA" id="ARBA00023159"/>
    </source>
</evidence>
<evidence type="ECO:0000256" key="6">
    <source>
        <dbReference type="ARBA" id="ARBA00023163"/>
    </source>
</evidence>
<comment type="subunit">
    <text evidence="8">Component of the SRB8-11 complex, which itself associates with the Mediator complex.</text>
</comment>